<comment type="caution">
    <text evidence="2">The sequence shown here is derived from an EMBL/GenBank/DDBJ whole genome shotgun (WGS) entry which is preliminary data.</text>
</comment>
<evidence type="ECO:0000256" key="1">
    <source>
        <dbReference type="SAM" id="Phobius"/>
    </source>
</evidence>
<proteinExistence type="predicted"/>
<dbReference type="OrthoDB" id="2413357at2"/>
<feature type="transmembrane region" description="Helical" evidence="1">
    <location>
        <begin position="39"/>
        <end position="58"/>
    </location>
</feature>
<gene>
    <name evidence="2" type="ORF">CD039_07550</name>
</gene>
<dbReference type="AlphaFoldDB" id="A0A2K4FC33"/>
<dbReference type="EMBL" id="PPPX01000011">
    <property type="protein sequence ID" value="POA08836.1"/>
    <property type="molecule type" value="Genomic_DNA"/>
</dbReference>
<keyword evidence="1" id="KW-0472">Membrane</keyword>
<accession>A0A2K4FC33</accession>
<name>A0A2K4FC33_9STAP</name>
<organism evidence="2 3">
    <name type="scientific">Staphylococcus argensis</name>
    <dbReference type="NCBI Taxonomy" id="1607738"/>
    <lineage>
        <taxon>Bacteria</taxon>
        <taxon>Bacillati</taxon>
        <taxon>Bacillota</taxon>
        <taxon>Bacilli</taxon>
        <taxon>Bacillales</taxon>
        <taxon>Staphylococcaceae</taxon>
        <taxon>Staphylococcus</taxon>
    </lineage>
</organism>
<evidence type="ECO:0000313" key="3">
    <source>
        <dbReference type="Proteomes" id="UP000242712"/>
    </source>
</evidence>
<reference evidence="2 3" key="1">
    <citation type="submission" date="2017-08" db="EMBL/GenBank/DDBJ databases">
        <title>Draft genome sequences of 64 type strains of genus Staph aureus.</title>
        <authorList>
            <person name="Cole K."/>
            <person name="Golubchik T."/>
            <person name="Russell J."/>
            <person name="Foster D."/>
            <person name="Llewelyn M."/>
            <person name="Wilson D."/>
            <person name="Crook D."/>
            <person name="Paul J."/>
        </authorList>
    </citation>
    <scope>NUCLEOTIDE SEQUENCE [LARGE SCALE GENOMIC DNA]</scope>
    <source>
        <strain evidence="2 3">DSM 29875</strain>
    </source>
</reference>
<keyword evidence="3" id="KW-1185">Reference proteome</keyword>
<dbReference type="Proteomes" id="UP000242712">
    <property type="component" value="Unassembled WGS sequence"/>
</dbReference>
<keyword evidence="1" id="KW-0812">Transmembrane</keyword>
<sequence length="63" mass="7240">MIGYILLFFVGGPLIFAIGNLVLGPLFNRRIPMRVHFRSFIVATVIYLILAGLFYYFILSHYA</sequence>
<evidence type="ECO:0000313" key="2">
    <source>
        <dbReference type="EMBL" id="POA08836.1"/>
    </source>
</evidence>
<keyword evidence="1" id="KW-1133">Transmembrane helix</keyword>
<feature type="transmembrane region" description="Helical" evidence="1">
    <location>
        <begin position="6"/>
        <end position="27"/>
    </location>
</feature>
<protein>
    <submittedName>
        <fullName evidence="2">Uncharacterized protein</fullName>
    </submittedName>
</protein>